<feature type="transmembrane region" description="Helical" evidence="1">
    <location>
        <begin position="79"/>
        <end position="97"/>
    </location>
</feature>
<evidence type="ECO:0000256" key="1">
    <source>
        <dbReference type="SAM" id="Phobius"/>
    </source>
</evidence>
<keyword evidence="1" id="KW-0812">Transmembrane</keyword>
<accession>A0A1P8F7C0</accession>
<gene>
    <name evidence="2" type="ORF">Dform_01011</name>
</gene>
<name>A0A1P8F7C0_9CHLR</name>
<dbReference type="EMBL" id="CP018258">
    <property type="protein sequence ID" value="APV44348.1"/>
    <property type="molecule type" value="Genomic_DNA"/>
</dbReference>
<feature type="transmembrane region" description="Helical" evidence="1">
    <location>
        <begin position="103"/>
        <end position="124"/>
    </location>
</feature>
<dbReference type="STRING" id="1839801.Dform_01011"/>
<organism evidence="2 3">
    <name type="scientific">Dehalogenimonas formicexedens</name>
    <dbReference type="NCBI Taxonomy" id="1839801"/>
    <lineage>
        <taxon>Bacteria</taxon>
        <taxon>Bacillati</taxon>
        <taxon>Chloroflexota</taxon>
        <taxon>Dehalococcoidia</taxon>
        <taxon>Dehalococcoidales</taxon>
        <taxon>Dehalococcoidaceae</taxon>
        <taxon>Dehalogenimonas</taxon>
    </lineage>
</organism>
<evidence type="ECO:0008006" key="4">
    <source>
        <dbReference type="Google" id="ProtNLM"/>
    </source>
</evidence>
<feature type="transmembrane region" description="Helical" evidence="1">
    <location>
        <begin position="40"/>
        <end position="59"/>
    </location>
</feature>
<dbReference type="KEGG" id="dfo:Dform_01011"/>
<proteinExistence type="predicted"/>
<keyword evidence="3" id="KW-1185">Reference proteome</keyword>
<evidence type="ECO:0000313" key="2">
    <source>
        <dbReference type="EMBL" id="APV44348.1"/>
    </source>
</evidence>
<sequence length="196" mass="21700">MRTRIAHLISNGLSPLVLGILMTALLAFDDSATAAEGFGWFLLATGLVILPVLLISLYMVKTGRMDSLFSNRRHQRHRVYVVGLFFDVLTIWILNLLNAPTILIAGLVAGLASVVCLAFINLWWKISVHSSTMAAFVTLLFVLFGWWAAFSLILLPAIWWARLNLAQHTLWQVAAGSALSTVILLVTFSQYGVIQF</sequence>
<dbReference type="AlphaFoldDB" id="A0A1P8F7C0"/>
<dbReference type="Proteomes" id="UP000185934">
    <property type="component" value="Chromosome"/>
</dbReference>
<evidence type="ECO:0000313" key="3">
    <source>
        <dbReference type="Proteomes" id="UP000185934"/>
    </source>
</evidence>
<feature type="transmembrane region" description="Helical" evidence="1">
    <location>
        <begin position="136"/>
        <end position="161"/>
    </location>
</feature>
<keyword evidence="1" id="KW-0472">Membrane</keyword>
<feature type="transmembrane region" description="Helical" evidence="1">
    <location>
        <begin position="173"/>
        <end position="194"/>
    </location>
</feature>
<protein>
    <recommendedName>
        <fullName evidence="4">PAP2 superfamily protein</fullName>
    </recommendedName>
</protein>
<reference evidence="3" key="1">
    <citation type="submission" date="2016-11" db="EMBL/GenBank/DDBJ databases">
        <title>Dehalogenimonas formicexedens sp. nov., a chlorinated alkane respiring bacterium isolated from contaminated groundwater.</title>
        <authorList>
            <person name="Key T.A."/>
            <person name="Bowman K.S."/>
            <person name="Lee I."/>
            <person name="Chun J."/>
            <person name="Albuquerque L."/>
            <person name="da Costa M.S."/>
            <person name="Rainey F.A."/>
            <person name="Moe W.M."/>
        </authorList>
    </citation>
    <scope>NUCLEOTIDE SEQUENCE [LARGE SCALE GENOMIC DNA]</scope>
    <source>
        <strain evidence="3">NSZ-14</strain>
    </source>
</reference>
<feature type="transmembrane region" description="Helical" evidence="1">
    <location>
        <begin position="12"/>
        <end position="28"/>
    </location>
</feature>
<keyword evidence="1" id="KW-1133">Transmembrane helix</keyword>